<dbReference type="Gene3D" id="2.60.120.200">
    <property type="match status" value="1"/>
</dbReference>
<dbReference type="AlphaFoldDB" id="A0A1C0ZY18"/>
<dbReference type="EMBL" id="LYPC01000026">
    <property type="protein sequence ID" value="OCT12997.1"/>
    <property type="molecule type" value="Genomic_DNA"/>
</dbReference>
<dbReference type="GO" id="GO:0005975">
    <property type="term" value="P:carbohydrate metabolic process"/>
    <property type="evidence" value="ECO:0007669"/>
    <property type="project" value="InterPro"/>
</dbReference>
<dbReference type="GO" id="GO:0004553">
    <property type="term" value="F:hydrolase activity, hydrolyzing O-glycosyl compounds"/>
    <property type="evidence" value="ECO:0007669"/>
    <property type="project" value="InterPro"/>
</dbReference>
<dbReference type="InterPro" id="IPR000421">
    <property type="entry name" value="FA58C"/>
</dbReference>
<dbReference type="InterPro" id="IPR050546">
    <property type="entry name" value="Glycosyl_Hydrlase_16"/>
</dbReference>
<feature type="signal peptide" evidence="2">
    <location>
        <begin position="1"/>
        <end position="22"/>
    </location>
</feature>
<dbReference type="PANTHER" id="PTHR10963">
    <property type="entry name" value="GLYCOSYL HYDROLASE-RELATED"/>
    <property type="match status" value="1"/>
</dbReference>
<feature type="domain" description="F5/8 type C" evidence="3">
    <location>
        <begin position="271"/>
        <end position="409"/>
    </location>
</feature>
<accession>A0A1C0ZY18</accession>
<organism evidence="5 6">
    <name type="scientific">Paenibacillus pectinilyticus</name>
    <dbReference type="NCBI Taxonomy" id="512399"/>
    <lineage>
        <taxon>Bacteria</taxon>
        <taxon>Bacillati</taxon>
        <taxon>Bacillota</taxon>
        <taxon>Bacilli</taxon>
        <taxon>Bacillales</taxon>
        <taxon>Paenibacillaceae</taxon>
        <taxon>Paenibacillus</taxon>
    </lineage>
</organism>
<keyword evidence="2" id="KW-0732">Signal</keyword>
<evidence type="ECO:0000259" key="4">
    <source>
        <dbReference type="PROSITE" id="PS51762"/>
    </source>
</evidence>
<gene>
    <name evidence="5" type="ORF">A8709_22000</name>
</gene>
<name>A0A1C0ZY18_9BACL</name>
<dbReference type="PROSITE" id="PS51762">
    <property type="entry name" value="GH16_2"/>
    <property type="match status" value="1"/>
</dbReference>
<feature type="domain" description="GH16" evidence="4">
    <location>
        <begin position="19"/>
        <end position="279"/>
    </location>
</feature>
<dbReference type="PANTHER" id="PTHR10963:SF55">
    <property type="entry name" value="GLYCOSIDE HYDROLASE FAMILY 16 PROTEIN"/>
    <property type="match status" value="1"/>
</dbReference>
<protein>
    <submittedName>
        <fullName evidence="5">Uncharacterized protein</fullName>
    </submittedName>
</protein>
<dbReference type="RefSeq" id="WP_065855070.1">
    <property type="nucleotide sequence ID" value="NZ_LYPC01000026.1"/>
</dbReference>
<evidence type="ECO:0000313" key="6">
    <source>
        <dbReference type="Proteomes" id="UP000093309"/>
    </source>
</evidence>
<comment type="similarity">
    <text evidence="1">Belongs to the glycosyl hydrolase 16 family.</text>
</comment>
<dbReference type="Gene3D" id="2.60.120.260">
    <property type="entry name" value="Galactose-binding domain-like"/>
    <property type="match status" value="1"/>
</dbReference>
<dbReference type="Pfam" id="PF00722">
    <property type="entry name" value="Glyco_hydro_16"/>
    <property type="match status" value="1"/>
</dbReference>
<sequence>MKKRFSFALVLLLVLSLLPAYSALSAPSDNWQLVWSDEFNGTNGSAPDSTKWSLIDQGGGFGNSELEYYTSRRDNSYQENGSLVIAAKKESYSGQSYTSAKLISKSKGDWKYGRFEIRAKLPQGRGMWPAIWMLSTDAVYGGWPKSGEIDIMENRGDQMDKVSGTIHYGNDWPNNTYSGGSYSLPSGQSFADAYHTFALEWEEGAIRWYVDDVLFSTKTNWFTPSAPYPAPFDQNFYLMLNLAIGGPNTPFTGKTSPDDSALPQKFYIDYVRAYTKAASGTALDRTSWTATTSPLNSTPANMLDGNMSSRWTTGTDMVPGQYFIVDMNASKTFNKLTIDSTGNNNDYARGYQVFISNDGTNWGSAIASGTGTAPLITVNFASKTARYIKVVQTGTGTNWWSVREFNVYN</sequence>
<evidence type="ECO:0000256" key="1">
    <source>
        <dbReference type="ARBA" id="ARBA00006865"/>
    </source>
</evidence>
<evidence type="ECO:0000313" key="5">
    <source>
        <dbReference type="EMBL" id="OCT12997.1"/>
    </source>
</evidence>
<evidence type="ECO:0000256" key="2">
    <source>
        <dbReference type="SAM" id="SignalP"/>
    </source>
</evidence>
<proteinExistence type="inferred from homology"/>
<dbReference type="SUPFAM" id="SSF49785">
    <property type="entry name" value="Galactose-binding domain-like"/>
    <property type="match status" value="1"/>
</dbReference>
<comment type="caution">
    <text evidence="5">The sequence shown here is derived from an EMBL/GenBank/DDBJ whole genome shotgun (WGS) entry which is preliminary data.</text>
</comment>
<evidence type="ECO:0000259" key="3">
    <source>
        <dbReference type="PROSITE" id="PS50022"/>
    </source>
</evidence>
<dbReference type="CDD" id="cd08023">
    <property type="entry name" value="GH16_laminarinase_like"/>
    <property type="match status" value="1"/>
</dbReference>
<dbReference type="SUPFAM" id="SSF49899">
    <property type="entry name" value="Concanavalin A-like lectins/glucanases"/>
    <property type="match status" value="1"/>
</dbReference>
<dbReference type="InterPro" id="IPR013320">
    <property type="entry name" value="ConA-like_dom_sf"/>
</dbReference>
<reference evidence="6" key="1">
    <citation type="submission" date="2016-05" db="EMBL/GenBank/DDBJ databases">
        <title>Paenibacillus oryzae. sp. nov., isolated from the rice root.</title>
        <authorList>
            <person name="Zhang J."/>
            <person name="Zhang X."/>
        </authorList>
    </citation>
    <scope>NUCLEOTIDE SEQUENCE [LARGE SCALE GENOMIC DNA]</scope>
    <source>
        <strain evidence="6">KCTC13222</strain>
    </source>
</reference>
<dbReference type="PROSITE" id="PS50022">
    <property type="entry name" value="FA58C_3"/>
    <property type="match status" value="1"/>
</dbReference>
<dbReference type="Pfam" id="PF00754">
    <property type="entry name" value="F5_F8_type_C"/>
    <property type="match status" value="1"/>
</dbReference>
<dbReference type="STRING" id="512399.A8709_22000"/>
<dbReference type="Proteomes" id="UP000093309">
    <property type="component" value="Unassembled WGS sequence"/>
</dbReference>
<dbReference type="InterPro" id="IPR000757">
    <property type="entry name" value="Beta-glucanase-like"/>
</dbReference>
<dbReference type="InterPro" id="IPR008979">
    <property type="entry name" value="Galactose-bd-like_sf"/>
</dbReference>
<feature type="chain" id="PRO_5039662868" evidence="2">
    <location>
        <begin position="23"/>
        <end position="409"/>
    </location>
</feature>
<keyword evidence="6" id="KW-1185">Reference proteome</keyword>